<protein>
    <submittedName>
        <fullName evidence="2">Uncharacterized protein</fullName>
    </submittedName>
</protein>
<feature type="compositionally biased region" description="Basic residues" evidence="1">
    <location>
        <begin position="22"/>
        <end position="46"/>
    </location>
</feature>
<evidence type="ECO:0000313" key="2">
    <source>
        <dbReference type="EMBL" id="RPD61565.1"/>
    </source>
</evidence>
<dbReference type="EMBL" id="ML122261">
    <property type="protein sequence ID" value="RPD61565.1"/>
    <property type="molecule type" value="Genomic_DNA"/>
</dbReference>
<reference evidence="2" key="1">
    <citation type="journal article" date="2018" name="Genome Biol. Evol.">
        <title>Genomics and development of Lentinus tigrinus, a white-rot wood-decaying mushroom with dimorphic fruiting bodies.</title>
        <authorList>
            <person name="Wu B."/>
            <person name="Xu Z."/>
            <person name="Knudson A."/>
            <person name="Carlson A."/>
            <person name="Chen N."/>
            <person name="Kovaka S."/>
            <person name="LaButti K."/>
            <person name="Lipzen A."/>
            <person name="Pennachio C."/>
            <person name="Riley R."/>
            <person name="Schakwitz W."/>
            <person name="Umezawa K."/>
            <person name="Ohm R.A."/>
            <person name="Grigoriev I.V."/>
            <person name="Nagy L.G."/>
            <person name="Gibbons J."/>
            <person name="Hibbett D."/>
        </authorList>
    </citation>
    <scope>NUCLEOTIDE SEQUENCE [LARGE SCALE GENOMIC DNA]</scope>
    <source>
        <strain evidence="2">ALCF2SS1-6</strain>
    </source>
</reference>
<evidence type="ECO:0000313" key="3">
    <source>
        <dbReference type="Proteomes" id="UP000313359"/>
    </source>
</evidence>
<sequence>MRSAVGGYRPSIPIPIPIPMLQRRRRRPPASKHCVRVKPRSRRRWRPAGQSRTPYLNELRPPSPSRSGGPPASGRGGALESQPPPPGTVQFNALLIHAPGDTDLRWLSYVRGHAAGAQDDIDRRTYKL</sequence>
<gene>
    <name evidence="2" type="ORF">L227DRAFT_53562</name>
</gene>
<feature type="region of interest" description="Disordered" evidence="1">
    <location>
        <begin position="1"/>
        <end position="91"/>
    </location>
</feature>
<dbReference type="AlphaFoldDB" id="A0A5C2SCM8"/>
<organism evidence="2 3">
    <name type="scientific">Lentinus tigrinus ALCF2SS1-6</name>
    <dbReference type="NCBI Taxonomy" id="1328759"/>
    <lineage>
        <taxon>Eukaryota</taxon>
        <taxon>Fungi</taxon>
        <taxon>Dikarya</taxon>
        <taxon>Basidiomycota</taxon>
        <taxon>Agaricomycotina</taxon>
        <taxon>Agaricomycetes</taxon>
        <taxon>Polyporales</taxon>
        <taxon>Polyporaceae</taxon>
        <taxon>Lentinus</taxon>
    </lineage>
</organism>
<accession>A0A5C2SCM8</accession>
<keyword evidence="3" id="KW-1185">Reference proteome</keyword>
<dbReference type="Proteomes" id="UP000313359">
    <property type="component" value="Unassembled WGS sequence"/>
</dbReference>
<proteinExistence type="predicted"/>
<evidence type="ECO:0000256" key="1">
    <source>
        <dbReference type="SAM" id="MobiDB-lite"/>
    </source>
</evidence>
<name>A0A5C2SCM8_9APHY</name>